<feature type="domain" description="Casparian strip membrane protein" evidence="9">
    <location>
        <begin position="44"/>
        <end position="193"/>
    </location>
</feature>
<proteinExistence type="inferred from homology"/>
<dbReference type="GO" id="GO:0005886">
    <property type="term" value="C:plasma membrane"/>
    <property type="evidence" value="ECO:0007669"/>
    <property type="project" value="UniProtKB-SubCell"/>
</dbReference>
<comment type="similarity">
    <text evidence="2 8">Belongs to the Casparian strip membrane proteins (CASP) family.</text>
</comment>
<protein>
    <recommendedName>
        <fullName evidence="8">CASP-like protein</fullName>
    </recommendedName>
</protein>
<reference evidence="10 11" key="1">
    <citation type="submission" date="2024-01" db="EMBL/GenBank/DDBJ databases">
        <title>Genome assemblies of Stephania.</title>
        <authorList>
            <person name="Yang L."/>
        </authorList>
    </citation>
    <scope>NUCLEOTIDE SEQUENCE [LARGE SCALE GENOMIC DNA]</scope>
    <source>
        <strain evidence="10">YNDBR</strain>
        <tissue evidence="10">Leaf</tissue>
    </source>
</reference>
<dbReference type="NCBIfam" id="TIGR01569">
    <property type="entry name" value="A_tha_TIGR01569"/>
    <property type="match status" value="1"/>
</dbReference>
<evidence type="ECO:0000256" key="7">
    <source>
        <dbReference type="ARBA" id="ARBA00023136"/>
    </source>
</evidence>
<evidence type="ECO:0000259" key="9">
    <source>
        <dbReference type="Pfam" id="PF04535"/>
    </source>
</evidence>
<dbReference type="Pfam" id="PF04535">
    <property type="entry name" value="CASP_dom"/>
    <property type="match status" value="1"/>
</dbReference>
<evidence type="ECO:0000256" key="2">
    <source>
        <dbReference type="ARBA" id="ARBA00007651"/>
    </source>
</evidence>
<evidence type="ECO:0000256" key="1">
    <source>
        <dbReference type="ARBA" id="ARBA00004651"/>
    </source>
</evidence>
<keyword evidence="5 8" id="KW-0812">Transmembrane</keyword>
<name>A0AAP0L078_9MAGN</name>
<sequence length="213" mass="23066">MASAEESKATIEEPKLKGTSDEEAVVASQKWYSSSSLVSSAIDVATIELSLRVLLFASTLTALVLMVTSKETETVLVPVLNIPVRRSAKFSHSPALIYFVAATVVACFYSLVTIVGTLYRILKPYPTTPLLLLYYIIWEVIILGILTAATGSAGGVAYIGLRGNSHVGWTKVCSTYSKFCKHAGSAIIISLFADVLLVFLISLSAHSLYRRIR</sequence>
<keyword evidence="11" id="KW-1185">Reference proteome</keyword>
<dbReference type="AlphaFoldDB" id="A0AAP0L078"/>
<keyword evidence="6 8" id="KW-1133">Transmembrane helix</keyword>
<gene>
    <name evidence="10" type="ORF">Syun_007806</name>
</gene>
<feature type="transmembrane region" description="Helical" evidence="8">
    <location>
        <begin position="186"/>
        <end position="209"/>
    </location>
</feature>
<evidence type="ECO:0000256" key="4">
    <source>
        <dbReference type="ARBA" id="ARBA00022475"/>
    </source>
</evidence>
<comment type="caution">
    <text evidence="10">The sequence shown here is derived from an EMBL/GenBank/DDBJ whole genome shotgun (WGS) entry which is preliminary data.</text>
</comment>
<dbReference type="EMBL" id="JBBNAF010000003">
    <property type="protein sequence ID" value="KAK9161465.1"/>
    <property type="molecule type" value="Genomic_DNA"/>
</dbReference>
<dbReference type="InterPro" id="IPR006702">
    <property type="entry name" value="CASP_dom"/>
</dbReference>
<evidence type="ECO:0000256" key="3">
    <source>
        <dbReference type="ARBA" id="ARBA00011489"/>
    </source>
</evidence>
<dbReference type="Proteomes" id="UP001420932">
    <property type="component" value="Unassembled WGS sequence"/>
</dbReference>
<dbReference type="PANTHER" id="PTHR36488:SF8">
    <property type="entry name" value="CASP-LIKE PROTEIN 1U1"/>
    <property type="match status" value="1"/>
</dbReference>
<evidence type="ECO:0000313" key="10">
    <source>
        <dbReference type="EMBL" id="KAK9161465.1"/>
    </source>
</evidence>
<dbReference type="PANTHER" id="PTHR36488">
    <property type="entry name" value="CASP-LIKE PROTEIN 1U1"/>
    <property type="match status" value="1"/>
</dbReference>
<dbReference type="InterPro" id="IPR006459">
    <property type="entry name" value="CASP/CASPL"/>
</dbReference>
<feature type="transmembrane region" description="Helical" evidence="8">
    <location>
        <begin position="95"/>
        <end position="119"/>
    </location>
</feature>
<evidence type="ECO:0000256" key="8">
    <source>
        <dbReference type="RuleBase" id="RU361233"/>
    </source>
</evidence>
<comment type="subunit">
    <text evidence="3 8">Homodimer and heterodimers.</text>
</comment>
<feature type="transmembrane region" description="Helical" evidence="8">
    <location>
        <begin position="131"/>
        <end position="161"/>
    </location>
</feature>
<keyword evidence="7 8" id="KW-0472">Membrane</keyword>
<evidence type="ECO:0000256" key="6">
    <source>
        <dbReference type="ARBA" id="ARBA00022989"/>
    </source>
</evidence>
<accession>A0AAP0L078</accession>
<comment type="subcellular location">
    <subcellularLocation>
        <location evidence="1 8">Cell membrane</location>
        <topology evidence="1 8">Multi-pass membrane protein</topology>
    </subcellularLocation>
</comment>
<dbReference type="InterPro" id="IPR044173">
    <property type="entry name" value="CASPL"/>
</dbReference>
<evidence type="ECO:0000256" key="5">
    <source>
        <dbReference type="ARBA" id="ARBA00022692"/>
    </source>
</evidence>
<feature type="transmembrane region" description="Helical" evidence="8">
    <location>
        <begin position="49"/>
        <end position="68"/>
    </location>
</feature>
<keyword evidence="4 8" id="KW-1003">Cell membrane</keyword>
<evidence type="ECO:0000313" key="11">
    <source>
        <dbReference type="Proteomes" id="UP001420932"/>
    </source>
</evidence>
<organism evidence="10 11">
    <name type="scientific">Stephania yunnanensis</name>
    <dbReference type="NCBI Taxonomy" id="152371"/>
    <lineage>
        <taxon>Eukaryota</taxon>
        <taxon>Viridiplantae</taxon>
        <taxon>Streptophyta</taxon>
        <taxon>Embryophyta</taxon>
        <taxon>Tracheophyta</taxon>
        <taxon>Spermatophyta</taxon>
        <taxon>Magnoliopsida</taxon>
        <taxon>Ranunculales</taxon>
        <taxon>Menispermaceae</taxon>
        <taxon>Menispermoideae</taxon>
        <taxon>Cissampelideae</taxon>
        <taxon>Stephania</taxon>
    </lineage>
</organism>